<dbReference type="Proteomes" id="UP001499884">
    <property type="component" value="Unassembled WGS sequence"/>
</dbReference>
<evidence type="ECO:0000313" key="2">
    <source>
        <dbReference type="Proteomes" id="UP001499884"/>
    </source>
</evidence>
<comment type="caution">
    <text evidence="1">The sequence shown here is derived from an EMBL/GenBank/DDBJ whole genome shotgun (WGS) entry which is preliminary data.</text>
</comment>
<accession>A0ABP7E1X8</accession>
<name>A0ABP7E1X8_9ACTN</name>
<protein>
    <submittedName>
        <fullName evidence="1">Uncharacterized protein</fullName>
    </submittedName>
</protein>
<proteinExistence type="predicted"/>
<reference evidence="2" key="1">
    <citation type="journal article" date="2019" name="Int. J. Syst. Evol. Microbiol.">
        <title>The Global Catalogue of Microorganisms (GCM) 10K type strain sequencing project: providing services to taxonomists for standard genome sequencing and annotation.</title>
        <authorList>
            <consortium name="The Broad Institute Genomics Platform"/>
            <consortium name="The Broad Institute Genome Sequencing Center for Infectious Disease"/>
            <person name="Wu L."/>
            <person name="Ma J."/>
        </authorList>
    </citation>
    <scope>NUCLEOTIDE SEQUENCE [LARGE SCALE GENOMIC DNA]</scope>
    <source>
        <strain evidence="2">JCM 30846</strain>
    </source>
</reference>
<organism evidence="1 2">
    <name type="scientific">Streptomyces tremellae</name>
    <dbReference type="NCBI Taxonomy" id="1124239"/>
    <lineage>
        <taxon>Bacteria</taxon>
        <taxon>Bacillati</taxon>
        <taxon>Actinomycetota</taxon>
        <taxon>Actinomycetes</taxon>
        <taxon>Kitasatosporales</taxon>
        <taxon>Streptomycetaceae</taxon>
        <taxon>Streptomyces</taxon>
    </lineage>
</organism>
<gene>
    <name evidence="1" type="ORF">GCM10023082_07280</name>
</gene>
<keyword evidence="2" id="KW-1185">Reference proteome</keyword>
<dbReference type="EMBL" id="BAABEP010000002">
    <property type="protein sequence ID" value="GAA3711992.1"/>
    <property type="molecule type" value="Genomic_DNA"/>
</dbReference>
<dbReference type="RefSeq" id="WP_345640958.1">
    <property type="nucleotide sequence ID" value="NZ_BAABEP010000002.1"/>
</dbReference>
<evidence type="ECO:0000313" key="1">
    <source>
        <dbReference type="EMBL" id="GAA3711992.1"/>
    </source>
</evidence>
<sequence length="199" mass="21965">MPDPRVREEHTAHDLGTYGRLTIAARADVHSGNVLYRLHAPHVRGCVMLSPAAAADDPTMPDPGAGELIINPDKFAPAFALHESRPLSVNNIVLTGPVRIAESDSDYRPVRRGKTGRPEWLPPRTHRHARAVLDAVLKTWREREDLDELTSAARRQAAQLFLKTYSAQLSARRETALRAVTAVADAERRVTELHALLAA</sequence>